<dbReference type="InterPro" id="IPR011989">
    <property type="entry name" value="ARM-like"/>
</dbReference>
<protein>
    <submittedName>
        <fullName evidence="1">HEAT repeat domain-containing protein</fullName>
    </submittedName>
</protein>
<dbReference type="EMBL" id="JBHULD010000007">
    <property type="protein sequence ID" value="MFD2553988.1"/>
    <property type="molecule type" value="Genomic_DNA"/>
</dbReference>
<dbReference type="Proteomes" id="UP001597440">
    <property type="component" value="Unassembled WGS sequence"/>
</dbReference>
<reference evidence="2" key="1">
    <citation type="journal article" date="2019" name="Int. J. Syst. Evol. Microbiol.">
        <title>The Global Catalogue of Microorganisms (GCM) 10K type strain sequencing project: providing services to taxonomists for standard genome sequencing and annotation.</title>
        <authorList>
            <consortium name="The Broad Institute Genomics Platform"/>
            <consortium name="The Broad Institute Genome Sequencing Center for Infectious Disease"/>
            <person name="Wu L."/>
            <person name="Ma J."/>
        </authorList>
    </citation>
    <scope>NUCLEOTIDE SEQUENCE [LARGE SCALE GENOMIC DNA]</scope>
    <source>
        <strain evidence="2">KCTC 52298</strain>
    </source>
</reference>
<gene>
    <name evidence="1" type="ORF">ACFSQW_06275</name>
</gene>
<dbReference type="Gene3D" id="1.25.10.10">
    <property type="entry name" value="Leucine-rich Repeat Variant"/>
    <property type="match status" value="1"/>
</dbReference>
<organism evidence="1 2">
    <name type="scientific">Sphingobacterium tabacisoli</name>
    <dbReference type="NCBI Taxonomy" id="2044855"/>
    <lineage>
        <taxon>Bacteria</taxon>
        <taxon>Pseudomonadati</taxon>
        <taxon>Bacteroidota</taxon>
        <taxon>Sphingobacteriia</taxon>
        <taxon>Sphingobacteriales</taxon>
        <taxon>Sphingobacteriaceae</taxon>
        <taxon>Sphingobacterium</taxon>
    </lineage>
</organism>
<dbReference type="RefSeq" id="WP_210355727.1">
    <property type="nucleotide sequence ID" value="NZ_JAEQMU010000005.1"/>
</dbReference>
<name>A0ABW5KZP0_9SPHI</name>
<comment type="caution">
    <text evidence="1">The sequence shown here is derived from an EMBL/GenBank/DDBJ whole genome shotgun (WGS) entry which is preliminary data.</text>
</comment>
<keyword evidence="2" id="KW-1185">Reference proteome</keyword>
<accession>A0ABW5KZP0</accession>
<evidence type="ECO:0000313" key="2">
    <source>
        <dbReference type="Proteomes" id="UP001597440"/>
    </source>
</evidence>
<evidence type="ECO:0000313" key="1">
    <source>
        <dbReference type="EMBL" id="MFD2553988.1"/>
    </source>
</evidence>
<proteinExistence type="predicted"/>
<sequence length="636" mass="73112">MKASHKLFLILLVSYLSILNTVRAQEIIPSTLEITDRSFAIITDRSTFEKCQKEILSYRDVIESTQLPALIVYHDWKNPEQLKKELQKLYETSKIEGVIFIGDIPVPMVLKAQHLTNVSTAIPSDRFYDDFELTFDFLEQSKTNPQLFFYNLGLSSPNRIKSTIYSARLKPLTATDKKNDKYQQISTYLNKAIQARAPKNSIDQVMSYVAYQPLSTWSSQSYFLEEQFPQISKASTQFQNYKDDKQRLLQDETLNQLRRHDLDIAFIRQYPLPDVSTIHPNVTLSIFADNPIGNFSEAQYNAGQFTFSKGAALAALANTVQPALHRHPTYLIGSLAMGLNIGQWAKLNNTLESHLFGDPTFTFAISSTDTLSRFVHEKNNKRLVEALSKAKSPEGQSFLLNQLSLNNYDGLPKLITQYYDNSNYTTVRYTCIHLADQQEEETRSALFAKGIKDVDESIRLEVIHAIARIGDPIFIPALIDAYIENQHAEGILSAINMALYVFNKDLIKNIAEQRFMTANSFIDQVKEKEKFYETQFTGIYLEIDKNIFDTKPDNQRQGITDLRTIHYHPSVTRYLEFVRNSKMPIDLRIAMLESLSCFRDSYRKQEIIAACKELMVDTRHSKRLRDEARRTLNNVN</sequence>